<dbReference type="GeneID" id="25915272"/>
<protein>
    <submittedName>
        <fullName evidence="1">Uncharacterized protein</fullName>
    </submittedName>
</protein>
<dbReference type="Proteomes" id="UP000054560">
    <property type="component" value="Unassembled WGS sequence"/>
</dbReference>
<dbReference type="eggNOG" id="KOG0677">
    <property type="taxonomic scope" value="Eukaryota"/>
</dbReference>
<accession>A0A0L0F7F7</accession>
<keyword evidence="2" id="KW-1185">Reference proteome</keyword>
<dbReference type="RefSeq" id="XP_014146574.1">
    <property type="nucleotide sequence ID" value="XM_014291099.1"/>
</dbReference>
<name>A0A0L0F7F7_9EUKA</name>
<evidence type="ECO:0000313" key="2">
    <source>
        <dbReference type="Proteomes" id="UP000054560"/>
    </source>
</evidence>
<dbReference type="InterPro" id="IPR043129">
    <property type="entry name" value="ATPase_NBD"/>
</dbReference>
<evidence type="ECO:0000313" key="1">
    <source>
        <dbReference type="EMBL" id="KNC72672.1"/>
    </source>
</evidence>
<dbReference type="STRING" id="667725.A0A0L0F7F7"/>
<organism evidence="1 2">
    <name type="scientific">Sphaeroforma arctica JP610</name>
    <dbReference type="NCBI Taxonomy" id="667725"/>
    <lineage>
        <taxon>Eukaryota</taxon>
        <taxon>Ichthyosporea</taxon>
        <taxon>Ichthyophonida</taxon>
        <taxon>Sphaeroforma</taxon>
    </lineage>
</organism>
<dbReference type="OrthoDB" id="10251209at2759"/>
<reference evidence="1 2" key="1">
    <citation type="submission" date="2011-02" db="EMBL/GenBank/DDBJ databases">
        <title>The Genome Sequence of Sphaeroforma arctica JP610.</title>
        <authorList>
            <consortium name="The Broad Institute Genome Sequencing Platform"/>
            <person name="Russ C."/>
            <person name="Cuomo C."/>
            <person name="Young S.K."/>
            <person name="Zeng Q."/>
            <person name="Gargeya S."/>
            <person name="Alvarado L."/>
            <person name="Berlin A."/>
            <person name="Chapman S.B."/>
            <person name="Chen Z."/>
            <person name="Freedman E."/>
            <person name="Gellesch M."/>
            <person name="Goldberg J."/>
            <person name="Griggs A."/>
            <person name="Gujja S."/>
            <person name="Heilman E."/>
            <person name="Heiman D."/>
            <person name="Howarth C."/>
            <person name="Mehta T."/>
            <person name="Neiman D."/>
            <person name="Pearson M."/>
            <person name="Roberts A."/>
            <person name="Saif S."/>
            <person name="Shea T."/>
            <person name="Shenoy N."/>
            <person name="Sisk P."/>
            <person name="Stolte C."/>
            <person name="Sykes S."/>
            <person name="White J."/>
            <person name="Yandava C."/>
            <person name="Burger G."/>
            <person name="Gray M.W."/>
            <person name="Holland P.W.H."/>
            <person name="King N."/>
            <person name="Lang F.B.F."/>
            <person name="Roger A.J."/>
            <person name="Ruiz-Trillo I."/>
            <person name="Haas B."/>
            <person name="Nusbaum C."/>
            <person name="Birren B."/>
        </authorList>
    </citation>
    <scope>NUCLEOTIDE SEQUENCE [LARGE SCALE GENOMIC DNA]</scope>
    <source>
        <strain evidence="1 2">JP610</strain>
    </source>
</reference>
<sequence length="60" mass="6525">FVKCGFAGANFPSAIFPSMVGRPVLRSSEKVGSMEIKDLMIGEEAALARQFLEVCQFILS</sequence>
<gene>
    <name evidence="1" type="ORF">SARC_14768</name>
</gene>
<dbReference type="SUPFAM" id="SSF53067">
    <property type="entry name" value="Actin-like ATPase domain"/>
    <property type="match status" value="1"/>
</dbReference>
<dbReference type="AlphaFoldDB" id="A0A0L0F7F7"/>
<proteinExistence type="predicted"/>
<feature type="non-terminal residue" evidence="1">
    <location>
        <position position="1"/>
    </location>
</feature>
<dbReference type="EMBL" id="KQ246675">
    <property type="protein sequence ID" value="KNC72672.1"/>
    <property type="molecule type" value="Genomic_DNA"/>
</dbReference>
<dbReference type="Gene3D" id="3.30.420.40">
    <property type="match status" value="1"/>
</dbReference>